<dbReference type="GO" id="GO:0016706">
    <property type="term" value="F:2-oxoglutarate-dependent dioxygenase activity"/>
    <property type="evidence" value="ECO:0007669"/>
    <property type="project" value="UniProtKB-ARBA"/>
</dbReference>
<dbReference type="RefSeq" id="WP_249600008.1">
    <property type="nucleotide sequence ID" value="NZ_JAKHSK010000002.1"/>
</dbReference>
<comment type="caution">
    <text evidence="3">The sequence shown here is derived from an EMBL/GenBank/DDBJ whole genome shotgun (WGS) entry which is preliminary data.</text>
</comment>
<accession>A0A9X2CM26</accession>
<protein>
    <submittedName>
        <fullName evidence="3">Phytanoyl-CoA dioxygenase family protein</fullName>
    </submittedName>
</protein>
<dbReference type="EMBL" id="JAKHSK010000002">
    <property type="protein sequence ID" value="MCL6217019.1"/>
    <property type="molecule type" value="Genomic_DNA"/>
</dbReference>
<feature type="compositionally biased region" description="Basic and acidic residues" evidence="2">
    <location>
        <begin position="265"/>
        <end position="274"/>
    </location>
</feature>
<keyword evidence="3" id="KW-0560">Oxidoreductase</keyword>
<evidence type="ECO:0000256" key="2">
    <source>
        <dbReference type="SAM" id="MobiDB-lite"/>
    </source>
</evidence>
<dbReference type="GO" id="GO:0005506">
    <property type="term" value="F:iron ion binding"/>
    <property type="evidence" value="ECO:0007669"/>
    <property type="project" value="UniProtKB-ARBA"/>
</dbReference>
<dbReference type="SUPFAM" id="SSF51197">
    <property type="entry name" value="Clavaminate synthase-like"/>
    <property type="match status" value="1"/>
</dbReference>
<evidence type="ECO:0000256" key="1">
    <source>
        <dbReference type="ARBA" id="ARBA00001954"/>
    </source>
</evidence>
<dbReference type="Pfam" id="PF05721">
    <property type="entry name" value="PhyH"/>
    <property type="match status" value="1"/>
</dbReference>
<dbReference type="PANTHER" id="PTHR20883">
    <property type="entry name" value="PHYTANOYL-COA DIOXYGENASE DOMAIN CONTAINING 1"/>
    <property type="match status" value="1"/>
</dbReference>
<dbReference type="Gene3D" id="2.60.120.620">
    <property type="entry name" value="q2cbj1_9rhob like domain"/>
    <property type="match status" value="1"/>
</dbReference>
<organism evidence="3 4">
    <name type="scientific">Zunongwangia pacifica</name>
    <dbReference type="NCBI Taxonomy" id="2911062"/>
    <lineage>
        <taxon>Bacteria</taxon>
        <taxon>Pseudomonadati</taxon>
        <taxon>Bacteroidota</taxon>
        <taxon>Flavobacteriia</taxon>
        <taxon>Flavobacteriales</taxon>
        <taxon>Flavobacteriaceae</taxon>
        <taxon>Zunongwangia</taxon>
    </lineage>
</organism>
<proteinExistence type="predicted"/>
<evidence type="ECO:0000313" key="3">
    <source>
        <dbReference type="EMBL" id="MCL6217019.1"/>
    </source>
</evidence>
<feature type="region of interest" description="Disordered" evidence="2">
    <location>
        <begin position="253"/>
        <end position="274"/>
    </location>
</feature>
<name>A0A9X2CM26_9FLAO</name>
<reference evidence="3" key="1">
    <citation type="submission" date="2022-01" db="EMBL/GenBank/DDBJ databases">
        <title>Genome sequencing of Zunongwangia sp. M21534 genome.</title>
        <authorList>
            <person name="Chen Y."/>
            <person name="Dong C."/>
            <person name="Shao Z."/>
        </authorList>
    </citation>
    <scope>NUCLEOTIDE SEQUENCE</scope>
    <source>
        <strain evidence="3">MCCC M21534</strain>
    </source>
</reference>
<gene>
    <name evidence="3" type="ORF">L1967_01825</name>
</gene>
<comment type="cofactor">
    <cofactor evidence="1">
        <name>Fe(2+)</name>
        <dbReference type="ChEBI" id="CHEBI:29033"/>
    </cofactor>
</comment>
<dbReference type="Proteomes" id="UP001139521">
    <property type="component" value="Unassembled WGS sequence"/>
</dbReference>
<dbReference type="AlphaFoldDB" id="A0A9X2CM26"/>
<dbReference type="PANTHER" id="PTHR20883:SF48">
    <property type="entry name" value="ECTOINE DIOXYGENASE"/>
    <property type="match status" value="1"/>
</dbReference>
<keyword evidence="3" id="KW-0223">Dioxygenase</keyword>
<evidence type="ECO:0000313" key="4">
    <source>
        <dbReference type="Proteomes" id="UP001139521"/>
    </source>
</evidence>
<keyword evidence="4" id="KW-1185">Reference proteome</keyword>
<sequence>MKITVEEKKKFEEDGYIIVRNLFSKEEIGALSKKAHNDRKLNKAASSMDDGKGNAVRLSLWNHPGNGLYGMFSRSKRLVDRVEDLLGGEVYHYHSKIVLKDAKVGGAWTWHQDYGYWYQNGLLFPDLLSVMIAVDKATRENGCLQVIPGSHKMGRVNHILSGDQAGADMERVDEALKIQEKVYCEMVPGDALFFHSNTLHASDANNSENSRWTMICAYNKASNNPYKESHHPSYTKLHKVEDDMILKVAARDSENSEVEFADLSSEDKSAKSLD</sequence>
<dbReference type="InterPro" id="IPR008775">
    <property type="entry name" value="Phytyl_CoA_dOase-like"/>
</dbReference>